<proteinExistence type="predicted"/>
<protein>
    <submittedName>
        <fullName evidence="2">EthD family reductase</fullName>
    </submittedName>
</protein>
<reference evidence="2 3" key="1">
    <citation type="submission" date="2024-06" db="EMBL/GenBank/DDBJ databases">
        <title>The Natural Products Discovery Center: Release of the First 8490 Sequenced Strains for Exploring Actinobacteria Biosynthetic Diversity.</title>
        <authorList>
            <person name="Kalkreuter E."/>
            <person name="Kautsar S.A."/>
            <person name="Yang D."/>
            <person name="Bader C.D."/>
            <person name="Teijaro C.N."/>
            <person name="Fluegel L."/>
            <person name="Davis C.M."/>
            <person name="Simpson J.R."/>
            <person name="Lauterbach L."/>
            <person name="Steele A.D."/>
            <person name="Gui C."/>
            <person name="Meng S."/>
            <person name="Li G."/>
            <person name="Viehrig K."/>
            <person name="Ye F."/>
            <person name="Su P."/>
            <person name="Kiefer A.F."/>
            <person name="Nichols A."/>
            <person name="Cepeda A.J."/>
            <person name="Yan W."/>
            <person name="Fan B."/>
            <person name="Jiang Y."/>
            <person name="Adhikari A."/>
            <person name="Zheng C.-J."/>
            <person name="Schuster L."/>
            <person name="Cowan T.M."/>
            <person name="Smanski M.J."/>
            <person name="Chevrette M.G."/>
            <person name="De Carvalho L.P.S."/>
            <person name="Shen B."/>
        </authorList>
    </citation>
    <scope>NUCLEOTIDE SEQUENCE [LARGE SCALE GENOMIC DNA]</scope>
    <source>
        <strain evidence="2 3">NPDC000634</strain>
    </source>
</reference>
<accession>A0ABV1VZL3</accession>
<sequence length="99" mass="10754">MFHMVVTYNRPADTEAFLEHYRTSHAVKAAKMPGLRSFTWGTTQSLDGSEPAAFLVASLAFDSKDAMLAALGSPEGVEANADMELMPHSGFAMHTYQDA</sequence>
<evidence type="ECO:0000313" key="3">
    <source>
        <dbReference type="Proteomes" id="UP001458415"/>
    </source>
</evidence>
<dbReference type="NCBIfam" id="TIGR02118">
    <property type="entry name" value="EthD family reductase"/>
    <property type="match status" value="1"/>
</dbReference>
<organism evidence="2 3">
    <name type="scientific">Streptomyces carpinensis</name>
    <dbReference type="NCBI Taxonomy" id="66369"/>
    <lineage>
        <taxon>Bacteria</taxon>
        <taxon>Bacillati</taxon>
        <taxon>Actinomycetota</taxon>
        <taxon>Actinomycetes</taxon>
        <taxon>Kitasatosporales</taxon>
        <taxon>Streptomycetaceae</taxon>
        <taxon>Streptomyces</taxon>
    </lineage>
</organism>
<dbReference type="EMBL" id="JBEPCU010000119">
    <property type="protein sequence ID" value="MER6977380.1"/>
    <property type="molecule type" value="Genomic_DNA"/>
</dbReference>
<feature type="domain" description="EthD" evidence="1">
    <location>
        <begin position="11"/>
        <end position="84"/>
    </location>
</feature>
<comment type="caution">
    <text evidence="2">The sequence shown here is derived from an EMBL/GenBank/DDBJ whole genome shotgun (WGS) entry which is preliminary data.</text>
</comment>
<dbReference type="SUPFAM" id="SSF54909">
    <property type="entry name" value="Dimeric alpha+beta barrel"/>
    <property type="match status" value="1"/>
</dbReference>
<evidence type="ECO:0000259" key="1">
    <source>
        <dbReference type="Pfam" id="PF07110"/>
    </source>
</evidence>
<gene>
    <name evidence="2" type="ORF">ABT317_10245</name>
</gene>
<dbReference type="RefSeq" id="WP_086730034.1">
    <property type="nucleotide sequence ID" value="NZ_MUBM01000368.1"/>
</dbReference>
<dbReference type="Proteomes" id="UP001458415">
    <property type="component" value="Unassembled WGS sequence"/>
</dbReference>
<dbReference type="Gene3D" id="3.30.70.100">
    <property type="match status" value="1"/>
</dbReference>
<evidence type="ECO:0000313" key="2">
    <source>
        <dbReference type="EMBL" id="MER6977380.1"/>
    </source>
</evidence>
<name>A0ABV1VZL3_9ACTN</name>
<dbReference type="InterPro" id="IPR009799">
    <property type="entry name" value="EthD_dom"/>
</dbReference>
<keyword evidence="3" id="KW-1185">Reference proteome</keyword>
<dbReference type="Pfam" id="PF07110">
    <property type="entry name" value="EthD"/>
    <property type="match status" value="1"/>
</dbReference>
<dbReference type="InterPro" id="IPR011008">
    <property type="entry name" value="Dimeric_a/b-barrel"/>
</dbReference>